<feature type="domain" description="DUF4218" evidence="3">
    <location>
        <begin position="245"/>
        <end position="363"/>
    </location>
</feature>
<dbReference type="Pfam" id="PF02992">
    <property type="entry name" value="Transposase_21"/>
    <property type="match status" value="1"/>
</dbReference>
<reference evidence="4 5" key="1">
    <citation type="journal article" date="2021" name="bioRxiv">
        <title>The Gossypium anomalum genome as a resource for cotton improvement and evolutionary analysis of hybrid incompatibility.</title>
        <authorList>
            <person name="Grover C.E."/>
            <person name="Yuan D."/>
            <person name="Arick M.A."/>
            <person name="Miller E.R."/>
            <person name="Hu G."/>
            <person name="Peterson D.G."/>
            <person name="Wendel J.F."/>
            <person name="Udall J.A."/>
        </authorList>
    </citation>
    <scope>NUCLEOTIDE SEQUENCE [LARGE SCALE GENOMIC DNA]</scope>
    <source>
        <strain evidence="4">JFW-Udall</strain>
        <tissue evidence="4">Leaf</tissue>
    </source>
</reference>
<evidence type="ECO:0000256" key="2">
    <source>
        <dbReference type="SAM" id="MobiDB-lite"/>
    </source>
</evidence>
<dbReference type="OrthoDB" id="1100107at2759"/>
<name>A0A8J5YV23_9ROSI</name>
<evidence type="ECO:0000256" key="1">
    <source>
        <dbReference type="SAM" id="Coils"/>
    </source>
</evidence>
<dbReference type="PANTHER" id="PTHR48258">
    <property type="entry name" value="DUF4218 DOMAIN-CONTAINING PROTEIN-RELATED"/>
    <property type="match status" value="1"/>
</dbReference>
<feature type="region of interest" description="Disordered" evidence="2">
    <location>
        <begin position="508"/>
        <end position="549"/>
    </location>
</feature>
<proteinExistence type="predicted"/>
<dbReference type="InterPro" id="IPR004242">
    <property type="entry name" value="Transposase_21"/>
</dbReference>
<organism evidence="4 5">
    <name type="scientific">Gossypium anomalum</name>
    <dbReference type="NCBI Taxonomy" id="47600"/>
    <lineage>
        <taxon>Eukaryota</taxon>
        <taxon>Viridiplantae</taxon>
        <taxon>Streptophyta</taxon>
        <taxon>Embryophyta</taxon>
        <taxon>Tracheophyta</taxon>
        <taxon>Spermatophyta</taxon>
        <taxon>Magnoliopsida</taxon>
        <taxon>eudicotyledons</taxon>
        <taxon>Gunneridae</taxon>
        <taxon>Pentapetalae</taxon>
        <taxon>rosids</taxon>
        <taxon>malvids</taxon>
        <taxon>Malvales</taxon>
        <taxon>Malvaceae</taxon>
        <taxon>Malvoideae</taxon>
        <taxon>Gossypium</taxon>
    </lineage>
</organism>
<dbReference type="InterPro" id="IPR025452">
    <property type="entry name" value="DUF4218"/>
</dbReference>
<protein>
    <recommendedName>
        <fullName evidence="3">DUF4218 domain-containing protein</fullName>
    </recommendedName>
</protein>
<feature type="compositionally biased region" description="Acidic residues" evidence="2">
    <location>
        <begin position="67"/>
        <end position="80"/>
    </location>
</feature>
<keyword evidence="5" id="KW-1185">Reference proteome</keyword>
<feature type="compositionally biased region" description="Polar residues" evidence="2">
    <location>
        <begin position="509"/>
        <end position="533"/>
    </location>
</feature>
<accession>A0A8J5YV23</accession>
<evidence type="ECO:0000313" key="4">
    <source>
        <dbReference type="EMBL" id="KAG8496908.1"/>
    </source>
</evidence>
<dbReference type="InterPro" id="IPR004252">
    <property type="entry name" value="Probable_transposase_24"/>
</dbReference>
<evidence type="ECO:0000313" key="5">
    <source>
        <dbReference type="Proteomes" id="UP000701853"/>
    </source>
</evidence>
<keyword evidence="1" id="KW-0175">Coiled coil</keyword>
<evidence type="ECO:0000259" key="3">
    <source>
        <dbReference type="Pfam" id="PF13960"/>
    </source>
</evidence>
<dbReference type="Proteomes" id="UP000701853">
    <property type="component" value="Chromosome 4"/>
</dbReference>
<sequence length="881" mass="101337">MGHRRWLDENHKFRFQRTLFDGTEEYRGAPKQTVGSEILFMLKDINFSYGKMNQPPITQIRRRSRDESDDESDEEDDPNEAELWKKRSIFFELPYWEHNILRHNLDVMHIEKNVCENIIGTILNVDGKSKDNLQSRLDLVDMRIRRDLHPQVLPNGKCRLPPSIFSMSKKEKEVFCMVLKDIKVPDAYESNISRCVSFKDRRLYSLKSHDYHILMQDLLPIALRCCMSKNVTSCIIELSNIMKAICGKVLNVEELERVQDRAALTLCNLEKIFPPSFFTIMVHLVIHLPHEAILGGPVFIDGCILLKGANLFLKVLSKLKSYCRNKRYPEGSIAEGYLAEECMTFCSRYLEDVETRLNRPSRNAGLNDHDLAETYLFQSYGEPIGKVEIVELDDTSWIQAHRYVLFHHDSMEPLRKFHTKYRERMRRTQNCGVVVNSSITSYASARDSNPVEGNVEYYGLLTDIIELDYYGRWKVILFRCDWADVNTARGIKKDQFGKMRRRRLRGLSIVQNTPNSEEGNSEQQTAVGSSNVPETLDEPEEFQTENGGTRRVRGRTLLSDLYDLDPANRVKVSRNTYGQPVGSEARLLAGCIGILARNANMLPINYESWHHMPDSNKNQALANIKDRFALEKDISLEEKLRNVPPGMLRYQWEDAVRFWNSKKGEDRERVGISSRQKQKFTHTVGSRSFASVAEAELFEITHRKKDGSPMTSEAGEIMEKLKDKKAEYEATASTDSSVNLENIDNRIITEVLGPERYGRVRFQGSGITPTQYFGSGSQQYMPFGSQAKAEVQRLRDQMAQMQANTVEQIADVQRKYEELQQQLRAEAAEREAAAAEREAAAAAREAAAAAREAEHRKKYDDLQLQLQQMMQMFQQSQKPPS</sequence>
<dbReference type="PANTHER" id="PTHR48258:SF12">
    <property type="entry name" value="TRANSPOSON PROTEIN, CACTA, EN_SPM SUB-CLASS"/>
    <property type="match status" value="1"/>
</dbReference>
<gene>
    <name evidence="4" type="ORF">CXB51_008004</name>
</gene>
<feature type="coiled-coil region" evidence="1">
    <location>
        <begin position="784"/>
        <end position="872"/>
    </location>
</feature>
<comment type="caution">
    <text evidence="4">The sequence shown here is derived from an EMBL/GenBank/DDBJ whole genome shotgun (WGS) entry which is preliminary data.</text>
</comment>
<feature type="region of interest" description="Disordered" evidence="2">
    <location>
        <begin position="56"/>
        <end position="80"/>
    </location>
</feature>
<dbReference type="AlphaFoldDB" id="A0A8J5YV23"/>
<dbReference type="EMBL" id="JAHUZN010000004">
    <property type="protein sequence ID" value="KAG8496908.1"/>
    <property type="molecule type" value="Genomic_DNA"/>
</dbReference>
<dbReference type="Pfam" id="PF13960">
    <property type="entry name" value="DUF4218"/>
    <property type="match status" value="1"/>
</dbReference>
<dbReference type="Pfam" id="PF03004">
    <property type="entry name" value="Transposase_24"/>
    <property type="match status" value="1"/>
</dbReference>